<feature type="domain" description="Tail specific protease" evidence="1">
    <location>
        <begin position="210"/>
        <end position="352"/>
    </location>
</feature>
<keyword evidence="3" id="KW-0645">Protease</keyword>
<dbReference type="CDD" id="cd07561">
    <property type="entry name" value="Peptidase_S41_CPP_like"/>
    <property type="match status" value="1"/>
</dbReference>
<dbReference type="GO" id="GO:0007165">
    <property type="term" value="P:signal transduction"/>
    <property type="evidence" value="ECO:0007669"/>
    <property type="project" value="TreeGrafter"/>
</dbReference>
<dbReference type="eggNOG" id="COG0793">
    <property type="taxonomic scope" value="Bacteria"/>
</dbReference>
<evidence type="ECO:0000259" key="2">
    <source>
        <dbReference type="Pfam" id="PF18294"/>
    </source>
</evidence>
<dbReference type="GO" id="GO:0006508">
    <property type="term" value="P:proteolysis"/>
    <property type="evidence" value="ECO:0007669"/>
    <property type="project" value="UniProtKB-KW"/>
</dbReference>
<dbReference type="InterPro" id="IPR005151">
    <property type="entry name" value="Tail-specific_protease"/>
</dbReference>
<dbReference type="SUPFAM" id="SSF52096">
    <property type="entry name" value="ClpP/crotonase"/>
    <property type="match status" value="1"/>
</dbReference>
<dbReference type="InterPro" id="IPR036034">
    <property type="entry name" value="PDZ_sf"/>
</dbReference>
<name>H3ZGR8_9ALTE</name>
<dbReference type="InterPro" id="IPR029045">
    <property type="entry name" value="ClpP/crotonase-like_dom_sf"/>
</dbReference>
<dbReference type="GO" id="GO:0004175">
    <property type="term" value="F:endopeptidase activity"/>
    <property type="evidence" value="ECO:0007669"/>
    <property type="project" value="TreeGrafter"/>
</dbReference>
<dbReference type="PATRIC" id="fig|1129374.4.peg.2548"/>
<dbReference type="PROSITE" id="PS51257">
    <property type="entry name" value="PROKAR_LIPOPROTEIN"/>
    <property type="match status" value="1"/>
</dbReference>
<dbReference type="EMBL" id="AHTH01000043">
    <property type="protein sequence ID" value="EHR40246.1"/>
    <property type="molecule type" value="Genomic_DNA"/>
</dbReference>
<dbReference type="Pfam" id="PF18294">
    <property type="entry name" value="Pept_S41_N"/>
    <property type="match status" value="1"/>
</dbReference>
<protein>
    <submittedName>
        <fullName evidence="3">Carboxyl-terminal protease</fullName>
    </submittedName>
</protein>
<dbReference type="RefSeq" id="WP_008951224.1">
    <property type="nucleotide sequence ID" value="NZ_AHTH01000043.1"/>
</dbReference>
<dbReference type="STRING" id="1129374.AJE_12838"/>
<dbReference type="Gene3D" id="2.30.42.10">
    <property type="match status" value="1"/>
</dbReference>
<keyword evidence="4" id="KW-1185">Reference proteome</keyword>
<evidence type="ECO:0000259" key="1">
    <source>
        <dbReference type="Pfam" id="PF03572"/>
    </source>
</evidence>
<organism evidence="3 4">
    <name type="scientific">Alishewanella jeotgali KCTC 22429</name>
    <dbReference type="NCBI Taxonomy" id="1129374"/>
    <lineage>
        <taxon>Bacteria</taxon>
        <taxon>Pseudomonadati</taxon>
        <taxon>Pseudomonadota</taxon>
        <taxon>Gammaproteobacteria</taxon>
        <taxon>Alteromonadales</taxon>
        <taxon>Alteromonadaceae</taxon>
        <taxon>Alishewanella</taxon>
    </lineage>
</organism>
<dbReference type="Gene3D" id="3.90.226.10">
    <property type="entry name" value="2-enoyl-CoA Hydratase, Chain A, domain 1"/>
    <property type="match status" value="1"/>
</dbReference>
<dbReference type="Gene3D" id="3.30.750.170">
    <property type="match status" value="1"/>
</dbReference>
<keyword evidence="3" id="KW-0378">Hydrolase</keyword>
<evidence type="ECO:0000313" key="3">
    <source>
        <dbReference type="EMBL" id="EHR40246.1"/>
    </source>
</evidence>
<reference evidence="3 4" key="1">
    <citation type="journal article" date="2012" name="J. Bacteriol.">
        <title>Genome Sequence of Extracellular-Protease-Producing Alishewanella jeotgali Isolated from Traditional Korean Fermented Seafood.</title>
        <authorList>
            <person name="Jung J."/>
            <person name="Chun J."/>
            <person name="Park W."/>
        </authorList>
    </citation>
    <scope>NUCLEOTIDE SEQUENCE [LARGE SCALE GENOMIC DNA]</scope>
    <source>
        <strain evidence="3 4">KCTC 22429</strain>
    </source>
</reference>
<sequence>MRVFSILLLCLPLLTACGGSDKPAIAEGNAVLCQQTSLNARIGCELSRNYLWYREMTNVAPESITSATDYFHASLSPRDNFSFILTEQEYQDRFINAAYYGFGFASQRTDNSSALQVLYVYQQSSAAERGLKRGDKITEIEGISVSEWLSGLDSGRYSSTDIYGPNQAGVVRNFVWKQPDGAQLRADMLKSRVITNTVLHRTVQQIADRKVGYLVFNSFIELSELELEQSFQFFSEQQIDDLILDLRYNSGGLIRVANQLSSHIAFPRLQGKIFVRYQYNDKNSSRNNTVLFSPGAGSTVLNLPRVFVLTTPGSCSSSELVINSMSPFVEVVQIGQATCGKPVGQIPTQIDNFRLFAINFQTLNALNFGDYFDGLLPSCSVSPRVTGDWGEQSDPLYAAALDYIRLGRCPSVTSASASATVAGILRQQAASARNLPSWQLYNEQ</sequence>
<dbReference type="PANTHER" id="PTHR32060">
    <property type="entry name" value="TAIL-SPECIFIC PROTEASE"/>
    <property type="match status" value="1"/>
</dbReference>
<dbReference type="PANTHER" id="PTHR32060:SF30">
    <property type="entry name" value="CARBOXY-TERMINAL PROCESSING PROTEASE CTPA"/>
    <property type="match status" value="1"/>
</dbReference>
<dbReference type="AlphaFoldDB" id="H3ZGR8"/>
<gene>
    <name evidence="3" type="ORF">AJE_12838</name>
</gene>
<feature type="domain" description="Peptidase S41 N-terminal" evidence="2">
    <location>
        <begin position="38"/>
        <end position="83"/>
    </location>
</feature>
<evidence type="ECO:0000313" key="4">
    <source>
        <dbReference type="Proteomes" id="UP000012046"/>
    </source>
</evidence>
<comment type="caution">
    <text evidence="3">The sequence shown here is derived from an EMBL/GenBank/DDBJ whole genome shotgun (WGS) entry which is preliminary data.</text>
</comment>
<accession>H3ZGR8</accession>
<dbReference type="Pfam" id="PF03572">
    <property type="entry name" value="Peptidase_S41"/>
    <property type="match status" value="1"/>
</dbReference>
<dbReference type="GO" id="GO:0030288">
    <property type="term" value="C:outer membrane-bounded periplasmic space"/>
    <property type="evidence" value="ECO:0007669"/>
    <property type="project" value="TreeGrafter"/>
</dbReference>
<dbReference type="GO" id="GO:0008236">
    <property type="term" value="F:serine-type peptidase activity"/>
    <property type="evidence" value="ECO:0007669"/>
    <property type="project" value="InterPro"/>
</dbReference>
<dbReference type="MEROPS" id="S41.012"/>
<dbReference type="InterPro" id="IPR041613">
    <property type="entry name" value="Pept_S41_N"/>
</dbReference>
<dbReference type="Proteomes" id="UP000012046">
    <property type="component" value="Unassembled WGS sequence"/>
</dbReference>
<proteinExistence type="predicted"/>
<dbReference type="SUPFAM" id="SSF50156">
    <property type="entry name" value="PDZ domain-like"/>
    <property type="match status" value="1"/>
</dbReference>